<dbReference type="EMBL" id="KY404427">
    <property type="protein sequence ID" value="ARB50678.1"/>
    <property type="molecule type" value="Genomic_DNA"/>
</dbReference>
<evidence type="ECO:0000256" key="4">
    <source>
        <dbReference type="ARBA" id="ARBA00022622"/>
    </source>
</evidence>
<name>A0A1V0FY11_9TRYP</name>
<evidence type="ECO:0000256" key="3">
    <source>
        <dbReference type="ARBA" id="ARBA00022475"/>
    </source>
</evidence>
<feature type="chain" id="PRO_5013296166" evidence="10">
    <location>
        <begin position="20"/>
        <end position="458"/>
    </location>
</feature>
<protein>
    <submittedName>
        <fullName evidence="12">Variant surface glycoprotein</fullName>
    </submittedName>
</protein>
<evidence type="ECO:0000256" key="2">
    <source>
        <dbReference type="ARBA" id="ARBA00004609"/>
    </source>
</evidence>
<keyword evidence="5 10" id="KW-0732">Signal</keyword>
<sequence length="458" mass="48961">MKVPLPLVAVAVLVYFAERGTTTDKKNSADFRALCHVYALYEGRDSITAGTPPETAANLLQIIEDYNTSTASDTWFANKDGKMKKPTGEPDADAQTAWDKHKQSLLEKETNGKKIYERLKMTPARTAANAKIQKALQRAKDLNDSLGGAATAYATDVANVKAKLTSAVFGKENAKIDAAAATGNWAPRCSHNGGGNGLTISSSLALAITCLCSEKAGSVDNCGIGSNSKWADAANDAGEKVTELWPALQNKCNTYARPKQLNPNTIYAAIAGVMSRMGKGNSQAAPSKTNVIGETTDSSCDGSTSKLCLDYETALSTAGSGIKWINDLQEAATLINNATSTAIEAKRLQQLMDLERQRAEDAYTDALHVESQTQTPTTVTIENKALNQQQAQKDCDKHHASQENCTKAQCNYDANAADGKKCKPKPEAETTAVGTGDGETRNAEVKSALKNRMRIQIQ</sequence>
<dbReference type="InterPro" id="IPR025932">
    <property type="entry name" value="Trypano_VSG_B_N_dom"/>
</dbReference>
<dbReference type="VEuPathDB" id="TriTrypDB:Tb427_000114900"/>
<feature type="compositionally biased region" description="Basic residues" evidence="9">
    <location>
        <begin position="449"/>
        <end position="458"/>
    </location>
</feature>
<dbReference type="VEuPathDB" id="TriTrypDB:Tb1125.Tb09.v4.0023"/>
<keyword evidence="3" id="KW-1003">Cell membrane</keyword>
<evidence type="ECO:0000259" key="11">
    <source>
        <dbReference type="Pfam" id="PF13206"/>
    </source>
</evidence>
<feature type="signal peptide" evidence="10">
    <location>
        <begin position="1"/>
        <end position="19"/>
    </location>
</feature>
<organism evidence="12">
    <name type="scientific">Trypanosoma brucei</name>
    <dbReference type="NCBI Taxonomy" id="5691"/>
    <lineage>
        <taxon>Eukaryota</taxon>
        <taxon>Discoba</taxon>
        <taxon>Euglenozoa</taxon>
        <taxon>Kinetoplastea</taxon>
        <taxon>Metakinetoplastina</taxon>
        <taxon>Trypanosomatida</taxon>
        <taxon>Trypanosomatidae</taxon>
        <taxon>Trypanosoma</taxon>
    </lineage>
</organism>
<feature type="region of interest" description="Disordered" evidence="9">
    <location>
        <begin position="416"/>
        <end position="458"/>
    </location>
</feature>
<evidence type="ECO:0000256" key="7">
    <source>
        <dbReference type="ARBA" id="ARBA00023180"/>
    </source>
</evidence>
<comment type="subcellular location">
    <subcellularLocation>
        <location evidence="2">Cell membrane</location>
        <topology evidence="2">Lipid-anchor</topology>
        <topology evidence="2">GPI-anchor</topology>
    </subcellularLocation>
</comment>
<dbReference type="GO" id="GO:0005886">
    <property type="term" value="C:plasma membrane"/>
    <property type="evidence" value="ECO:0007669"/>
    <property type="project" value="UniProtKB-SubCell"/>
</dbReference>
<dbReference type="GO" id="GO:0098552">
    <property type="term" value="C:side of membrane"/>
    <property type="evidence" value="ECO:0007669"/>
    <property type="project" value="UniProtKB-KW"/>
</dbReference>
<feature type="compositionally biased region" description="Basic and acidic residues" evidence="9">
    <location>
        <begin position="79"/>
        <end position="88"/>
    </location>
</feature>
<accession>A0A1V0FY11</accession>
<feature type="domain" description="Trypanosome variant surface glycoprotein B-type N-terminal" evidence="11">
    <location>
        <begin position="12"/>
        <end position="350"/>
    </location>
</feature>
<evidence type="ECO:0000313" key="12">
    <source>
        <dbReference type="EMBL" id="ARB50678.1"/>
    </source>
</evidence>
<feature type="region of interest" description="Disordered" evidence="9">
    <location>
        <begin position="77"/>
        <end position="102"/>
    </location>
</feature>
<reference evidence="12" key="1">
    <citation type="submission" date="2016-12" db="EMBL/GenBank/DDBJ databases">
        <title>Extending the VSGnome of Trypanosoma brucei strain TREU927.</title>
        <authorList>
            <person name="Cross G.A."/>
        </authorList>
    </citation>
    <scope>NUCLEOTIDE SEQUENCE</scope>
    <source>
        <strain evidence="12">Tb927.99.582</strain>
    </source>
</reference>
<evidence type="ECO:0000256" key="8">
    <source>
        <dbReference type="ARBA" id="ARBA00023288"/>
    </source>
</evidence>
<keyword evidence="6" id="KW-0472">Membrane</keyword>
<evidence type="ECO:0000256" key="1">
    <source>
        <dbReference type="ARBA" id="ARBA00002523"/>
    </source>
</evidence>
<evidence type="ECO:0000256" key="10">
    <source>
        <dbReference type="SAM" id="SignalP"/>
    </source>
</evidence>
<keyword evidence="4" id="KW-0336">GPI-anchor</keyword>
<dbReference type="Pfam" id="PF13206">
    <property type="entry name" value="VSG_B"/>
    <property type="match status" value="1"/>
</dbReference>
<evidence type="ECO:0000256" key="5">
    <source>
        <dbReference type="ARBA" id="ARBA00022729"/>
    </source>
</evidence>
<keyword evidence="8" id="KW-0449">Lipoprotein</keyword>
<feature type="compositionally biased region" description="Basic and acidic residues" evidence="9">
    <location>
        <begin position="418"/>
        <end position="428"/>
    </location>
</feature>
<dbReference type="AlphaFoldDB" id="A0A1V0FY11"/>
<comment type="function">
    <text evidence="1">VSG forms a coat on the surface of the parasite. The trypanosome evades the immune response of the host by expressing a series of antigenically distinct VSGs from an estimated 1000 VSG genes.</text>
</comment>
<proteinExistence type="predicted"/>
<evidence type="ECO:0000256" key="9">
    <source>
        <dbReference type="SAM" id="MobiDB-lite"/>
    </source>
</evidence>
<dbReference type="VEuPathDB" id="TriTrypDB:Tb09.v4.0023"/>
<keyword evidence="7" id="KW-0325">Glycoprotein</keyword>
<evidence type="ECO:0000256" key="6">
    <source>
        <dbReference type="ARBA" id="ARBA00023136"/>
    </source>
</evidence>